<dbReference type="InterPro" id="IPR018674">
    <property type="entry name" value="DUF2142_membrane"/>
</dbReference>
<feature type="transmembrane region" description="Helical" evidence="1">
    <location>
        <begin position="196"/>
        <end position="218"/>
    </location>
</feature>
<dbReference type="KEGG" id="pxv:FXF36_03390"/>
<keyword evidence="1" id="KW-1133">Transmembrane helix</keyword>
<dbReference type="RefSeq" id="WP_151622478.1">
    <property type="nucleotide sequence ID" value="NZ_CP043028.1"/>
</dbReference>
<sequence length="553" mass="64157">MERIKQYFSDMNRDKAVKIAAVLAGAISIVYALIFYFRNCFNSAATKKTNFYFGIIFIVMIAITIYVLRKLLLDKKWNYPRLFVIMSIAWTFCMQLVMPPISGVDEVQHYYSAYHCSNIMMGMKDHNLGLDKYHQMIWTDESFFYMRAEDYYMMPYVDVTFPYEYAILANGNWFKHGEDLQDNVECHINPTKASRYLVSAVGITIARLLGFGFAGVIFMGRFMNSLSLIIAGWIALKLLPVGRHQFFTFAFFPTLIHLCSSYSYDNMSILFSLALLTLCLYYGQPQVKLHAWDLIILGICVVFLIPNKTVYVIFAIWIFAIPVKKWWSDVVLSKKWYEYGILAVLIAGAAVVFKKVFVKYFWKVYSLIFWSSNESVSEVDPTRQVWSWEYFKGHKLETFKFAWDGIKSDFWFNIKHVVGSEIGHTNLNAQVPMACIIVMLLIMIAGIIFIKGKRLTKWQYIFLGLGIFICLVGIFVGCMTRFTPIESQRIQISFRYLIPLYMALCIILGTDAKENKLALTLIYVQNLTLIYAMCGLLYFLLHLRDGMPMPFEM</sequence>
<evidence type="ECO:0000313" key="2">
    <source>
        <dbReference type="EMBL" id="QFJ53981.1"/>
    </source>
</evidence>
<dbReference type="OrthoDB" id="2220917at2"/>
<accession>A0A5P6VT03</accession>
<feature type="transmembrane region" description="Helical" evidence="1">
    <location>
        <begin position="522"/>
        <end position="541"/>
    </location>
</feature>
<feature type="transmembrane region" description="Helical" evidence="1">
    <location>
        <begin position="20"/>
        <end position="37"/>
    </location>
</feature>
<dbReference type="Proteomes" id="UP000327030">
    <property type="component" value="Chromosome 1"/>
</dbReference>
<feature type="transmembrane region" description="Helical" evidence="1">
    <location>
        <begin position="431"/>
        <end position="452"/>
    </location>
</feature>
<feature type="transmembrane region" description="Helical" evidence="1">
    <location>
        <begin position="262"/>
        <end position="282"/>
    </location>
</feature>
<gene>
    <name evidence="2" type="ORF">FXF36_03390</name>
</gene>
<feature type="transmembrane region" description="Helical" evidence="1">
    <location>
        <begin position="339"/>
        <end position="357"/>
    </location>
</feature>
<organism evidence="2 3">
    <name type="scientific">Pseudobutyrivibrio xylanivorans</name>
    <dbReference type="NCBI Taxonomy" id="185007"/>
    <lineage>
        <taxon>Bacteria</taxon>
        <taxon>Bacillati</taxon>
        <taxon>Bacillota</taxon>
        <taxon>Clostridia</taxon>
        <taxon>Lachnospirales</taxon>
        <taxon>Lachnospiraceae</taxon>
        <taxon>Pseudobutyrivibrio</taxon>
    </lineage>
</organism>
<feature type="transmembrane region" description="Helical" evidence="1">
    <location>
        <begin position="225"/>
        <end position="242"/>
    </location>
</feature>
<dbReference type="AlphaFoldDB" id="A0A5P6VT03"/>
<evidence type="ECO:0000256" key="1">
    <source>
        <dbReference type="SAM" id="Phobius"/>
    </source>
</evidence>
<dbReference type="Pfam" id="PF09913">
    <property type="entry name" value="DUF2142"/>
    <property type="match status" value="1"/>
</dbReference>
<name>A0A5P6VT03_PSEXY</name>
<feature type="transmembrane region" description="Helical" evidence="1">
    <location>
        <begin position="80"/>
        <end position="98"/>
    </location>
</feature>
<feature type="transmembrane region" description="Helical" evidence="1">
    <location>
        <begin position="49"/>
        <end position="68"/>
    </location>
</feature>
<reference evidence="3" key="1">
    <citation type="submission" date="2019-08" db="EMBL/GenBank/DDBJ databases">
        <title>Complete Genome Sequence of the Polysaccharide-Degrading Rumen Bacterium Pseudobutyrivibrio xylanivorans MA3014.</title>
        <authorList>
            <person name="Palevich N."/>
            <person name="Maclean P.H."/>
            <person name="Kelly W.J."/>
            <person name="Leahy S.C."/>
            <person name="Rakonjac J."/>
            <person name="Attwood G.T."/>
        </authorList>
    </citation>
    <scope>NUCLEOTIDE SEQUENCE [LARGE SCALE GENOMIC DNA]</scope>
    <source>
        <strain evidence="3">MA3014</strain>
    </source>
</reference>
<evidence type="ECO:0000313" key="3">
    <source>
        <dbReference type="Proteomes" id="UP000327030"/>
    </source>
</evidence>
<feature type="transmembrane region" description="Helical" evidence="1">
    <location>
        <begin position="458"/>
        <end position="480"/>
    </location>
</feature>
<keyword evidence="1" id="KW-0472">Membrane</keyword>
<protein>
    <submittedName>
        <fullName evidence="2">DUF2142 domain-containing protein</fullName>
    </submittedName>
</protein>
<proteinExistence type="predicted"/>
<feature type="transmembrane region" description="Helical" evidence="1">
    <location>
        <begin position="294"/>
        <end position="319"/>
    </location>
</feature>
<feature type="transmembrane region" description="Helical" evidence="1">
    <location>
        <begin position="492"/>
        <end position="510"/>
    </location>
</feature>
<dbReference type="EMBL" id="CP043028">
    <property type="protein sequence ID" value="QFJ53981.1"/>
    <property type="molecule type" value="Genomic_DNA"/>
</dbReference>
<keyword evidence="1" id="KW-0812">Transmembrane</keyword>